<evidence type="ECO:0000256" key="10">
    <source>
        <dbReference type="ARBA" id="ARBA00023136"/>
    </source>
</evidence>
<name>A0A8J2WC31_9CRUS</name>
<protein>
    <recommendedName>
        <fullName evidence="2">receptor protein-tyrosine kinase</fullName>
        <ecNumber evidence="2">2.7.10.1</ecNumber>
    </recommendedName>
</protein>
<evidence type="ECO:0000313" key="20">
    <source>
        <dbReference type="Proteomes" id="UP000789390"/>
    </source>
</evidence>
<dbReference type="Pfam" id="PF01030">
    <property type="entry name" value="Recep_L_domain"/>
    <property type="match status" value="1"/>
</dbReference>
<evidence type="ECO:0000256" key="13">
    <source>
        <dbReference type="ARBA" id="ARBA00023180"/>
    </source>
</evidence>
<evidence type="ECO:0000313" key="19">
    <source>
        <dbReference type="EMBL" id="CAH0100728.1"/>
    </source>
</evidence>
<evidence type="ECO:0000256" key="5">
    <source>
        <dbReference type="ARBA" id="ARBA00022692"/>
    </source>
</evidence>
<dbReference type="FunFam" id="2.10.220.10:FF:000002">
    <property type="entry name" value="Receptor protein-tyrosine kinase"/>
    <property type="match status" value="1"/>
</dbReference>
<evidence type="ECO:0000256" key="12">
    <source>
        <dbReference type="ARBA" id="ARBA00023170"/>
    </source>
</evidence>
<evidence type="ECO:0000256" key="7">
    <source>
        <dbReference type="ARBA" id="ARBA00022777"/>
    </source>
</evidence>
<evidence type="ECO:0000256" key="1">
    <source>
        <dbReference type="ARBA" id="ARBA00004479"/>
    </source>
</evidence>
<dbReference type="Pfam" id="PF00757">
    <property type="entry name" value="Furin-like"/>
    <property type="match status" value="1"/>
</dbReference>
<dbReference type="InterPro" id="IPR036941">
    <property type="entry name" value="Rcpt_L-dom_sf"/>
</dbReference>
<gene>
    <name evidence="19" type="ORF">DGAL_LOCUS3016</name>
</gene>
<accession>A0A8J2WC31</accession>
<keyword evidence="5 15" id="KW-0812">Transmembrane</keyword>
<keyword evidence="4" id="KW-0808">Transferase</keyword>
<dbReference type="InterPro" id="IPR009030">
    <property type="entry name" value="Growth_fac_rcpt_cys_sf"/>
</dbReference>
<comment type="subcellular location">
    <subcellularLocation>
        <location evidence="1">Membrane</location>
        <topology evidence="1">Single-pass type I membrane protein</topology>
    </subcellularLocation>
</comment>
<evidence type="ECO:0000259" key="17">
    <source>
        <dbReference type="Pfam" id="PF01030"/>
    </source>
</evidence>
<evidence type="ECO:0000259" key="18">
    <source>
        <dbReference type="Pfam" id="PF14843"/>
    </source>
</evidence>
<evidence type="ECO:0000256" key="9">
    <source>
        <dbReference type="ARBA" id="ARBA00022989"/>
    </source>
</evidence>
<organism evidence="19 20">
    <name type="scientific">Daphnia galeata</name>
    <dbReference type="NCBI Taxonomy" id="27404"/>
    <lineage>
        <taxon>Eukaryota</taxon>
        <taxon>Metazoa</taxon>
        <taxon>Ecdysozoa</taxon>
        <taxon>Arthropoda</taxon>
        <taxon>Crustacea</taxon>
        <taxon>Branchiopoda</taxon>
        <taxon>Diplostraca</taxon>
        <taxon>Cladocera</taxon>
        <taxon>Anomopoda</taxon>
        <taxon>Daphniidae</taxon>
        <taxon>Daphnia</taxon>
    </lineage>
</organism>
<dbReference type="Pfam" id="PF14843">
    <property type="entry name" value="GF_recep_IV"/>
    <property type="match status" value="1"/>
</dbReference>
<keyword evidence="7" id="KW-0418">Kinase</keyword>
<dbReference type="Gene3D" id="2.10.220.10">
    <property type="entry name" value="Hormone Receptor, Insulin-like Growth Factor Receptor 1, Chain A, domain 2"/>
    <property type="match status" value="4"/>
</dbReference>
<evidence type="ECO:0000256" key="14">
    <source>
        <dbReference type="ARBA" id="ARBA00051243"/>
    </source>
</evidence>
<keyword evidence="3" id="KW-0597">Phosphoprotein</keyword>
<comment type="caution">
    <text evidence="19">The sequence shown here is derived from an EMBL/GenBank/DDBJ whole genome shotgun (WGS) entry which is preliminary data.</text>
</comment>
<feature type="transmembrane region" description="Helical" evidence="15">
    <location>
        <begin position="599"/>
        <end position="617"/>
    </location>
</feature>
<dbReference type="SMART" id="SM00261">
    <property type="entry name" value="FU"/>
    <property type="match status" value="7"/>
</dbReference>
<dbReference type="GO" id="GO:0007169">
    <property type="term" value="P:cell surface receptor protein tyrosine kinase signaling pathway"/>
    <property type="evidence" value="ECO:0007669"/>
    <property type="project" value="UniProtKB-ARBA"/>
</dbReference>
<dbReference type="InterPro" id="IPR032778">
    <property type="entry name" value="GF_recep_IV"/>
</dbReference>
<evidence type="ECO:0000256" key="6">
    <source>
        <dbReference type="ARBA" id="ARBA00022741"/>
    </source>
</evidence>
<dbReference type="CDD" id="cd00064">
    <property type="entry name" value="FU"/>
    <property type="match status" value="3"/>
</dbReference>
<evidence type="ECO:0000256" key="8">
    <source>
        <dbReference type="ARBA" id="ARBA00022840"/>
    </source>
</evidence>
<dbReference type="Gene3D" id="3.80.20.20">
    <property type="entry name" value="Receptor L-domain"/>
    <property type="match status" value="2"/>
</dbReference>
<feature type="domain" description="Receptor L-domain" evidence="17">
    <location>
        <begin position="191"/>
        <end position="318"/>
    </location>
</feature>
<keyword evidence="9 15" id="KW-1133">Transmembrane helix</keyword>
<evidence type="ECO:0000256" key="3">
    <source>
        <dbReference type="ARBA" id="ARBA00022553"/>
    </source>
</evidence>
<dbReference type="EMBL" id="CAKKLH010000044">
    <property type="protein sequence ID" value="CAH0100728.1"/>
    <property type="molecule type" value="Genomic_DNA"/>
</dbReference>
<reference evidence="19" key="1">
    <citation type="submission" date="2021-11" db="EMBL/GenBank/DDBJ databases">
        <authorList>
            <person name="Schell T."/>
        </authorList>
    </citation>
    <scope>NUCLEOTIDE SEQUENCE</scope>
    <source>
        <strain evidence="19">M5</strain>
    </source>
</reference>
<dbReference type="EC" id="2.7.10.1" evidence="2"/>
<keyword evidence="11" id="KW-0829">Tyrosine-protein kinase</keyword>
<dbReference type="InterPro" id="IPR000494">
    <property type="entry name" value="Rcpt_L-dom"/>
</dbReference>
<keyword evidence="8" id="KW-0067">ATP-binding</keyword>
<evidence type="ECO:0000256" key="15">
    <source>
        <dbReference type="SAM" id="Phobius"/>
    </source>
</evidence>
<dbReference type="GO" id="GO:0005524">
    <property type="term" value="F:ATP binding"/>
    <property type="evidence" value="ECO:0007669"/>
    <property type="project" value="UniProtKB-KW"/>
</dbReference>
<dbReference type="InterPro" id="IPR006211">
    <property type="entry name" value="Furin-like_Cys-rich_dom"/>
</dbReference>
<evidence type="ECO:0000256" key="11">
    <source>
        <dbReference type="ARBA" id="ARBA00023137"/>
    </source>
</evidence>
<feature type="domain" description="Furin-like cysteine-rich" evidence="16">
    <location>
        <begin position="28"/>
        <end position="176"/>
    </location>
</feature>
<evidence type="ECO:0000259" key="16">
    <source>
        <dbReference type="Pfam" id="PF00757"/>
    </source>
</evidence>
<dbReference type="OrthoDB" id="6219513at2759"/>
<comment type="catalytic activity">
    <reaction evidence="14">
        <text>L-tyrosyl-[protein] + ATP = O-phospho-L-tyrosyl-[protein] + ADP + H(+)</text>
        <dbReference type="Rhea" id="RHEA:10596"/>
        <dbReference type="Rhea" id="RHEA-COMP:10136"/>
        <dbReference type="Rhea" id="RHEA-COMP:20101"/>
        <dbReference type="ChEBI" id="CHEBI:15378"/>
        <dbReference type="ChEBI" id="CHEBI:30616"/>
        <dbReference type="ChEBI" id="CHEBI:46858"/>
        <dbReference type="ChEBI" id="CHEBI:61978"/>
        <dbReference type="ChEBI" id="CHEBI:456216"/>
        <dbReference type="EC" id="2.7.10.1"/>
    </reaction>
</comment>
<dbReference type="InterPro" id="IPR006212">
    <property type="entry name" value="Furin_repeat"/>
</dbReference>
<sequence length="619" mass="68894">MKAINWEEIITGSGSKIFNVYNFTEPQRDCPACHESCETGCWGDGPENCQKFSKIICNSECNQRRCFGPKSTECCHPFCIGGCTGPKPSDCLACRHFSDDGVCKQKCPSILRYNPITYSWETNLEAKYAYGSVCLKTCPEHFLRNNDSCVNICPPMKKSVNGECVVCDGPCPKTCQGVDIVHAGNIESFKNCTVIEGSIAIVDHSFAGFQQIYRNFTFGPRYPRMHPDRLEVFSTLREITGFFTVEASHPDFKNLSYFRNLETIGGNQLTTYFSALFIYKTSLHSLNLRSLKTVSTGSVTALGNRELCFEESVNWTKIMKSQNKHGFLSEDNRPWKQCKESGLLCSAQCSEEGCWGIGPKECLSCAHFQLDETCVESCDLNSGVYELSHKVCRHCHQECGTCMGPGPSNCTVCKHVKDGSYCVSLCPMGKFNNSGICLSCHENCVDGCTGPENNIGPNGCSSCDKAVIKETVQVERCLKMSETCPDGYYNDWVRLGEEGSLKSLIGSVICRKCHSQCKKCNGYGLNEMMCQECVKYKHGGVCKDECPQDYYADELSHVCSRCASECQGCTGPSNNQCLSCRNETATLKFNCTASDSNRLYFQHLILQFFLIFLILLTHL</sequence>
<dbReference type="Proteomes" id="UP000789390">
    <property type="component" value="Unassembled WGS sequence"/>
</dbReference>
<keyword evidence="12" id="KW-0675">Receptor</keyword>
<dbReference type="AlphaFoldDB" id="A0A8J2WC31"/>
<keyword evidence="13" id="KW-0325">Glycoprotein</keyword>
<keyword evidence="10 15" id="KW-0472">Membrane</keyword>
<proteinExistence type="predicted"/>
<dbReference type="GO" id="GO:0004714">
    <property type="term" value="F:transmembrane receptor protein tyrosine kinase activity"/>
    <property type="evidence" value="ECO:0007669"/>
    <property type="project" value="UniProtKB-EC"/>
</dbReference>
<dbReference type="FunFam" id="2.10.220.10:FF:000001">
    <property type="entry name" value="Receptor protein-tyrosine kinase"/>
    <property type="match status" value="1"/>
</dbReference>
<keyword evidence="20" id="KW-1185">Reference proteome</keyword>
<keyword evidence="6" id="KW-0547">Nucleotide-binding</keyword>
<dbReference type="SUPFAM" id="SSF52058">
    <property type="entry name" value="L domain-like"/>
    <property type="match status" value="1"/>
</dbReference>
<evidence type="ECO:0000256" key="4">
    <source>
        <dbReference type="ARBA" id="ARBA00022679"/>
    </source>
</evidence>
<evidence type="ECO:0000256" key="2">
    <source>
        <dbReference type="ARBA" id="ARBA00011902"/>
    </source>
</evidence>
<dbReference type="GO" id="GO:0016020">
    <property type="term" value="C:membrane"/>
    <property type="evidence" value="ECO:0007669"/>
    <property type="project" value="UniProtKB-SubCell"/>
</dbReference>
<dbReference type="SUPFAM" id="SSF57184">
    <property type="entry name" value="Growth factor receptor domain"/>
    <property type="match status" value="3"/>
</dbReference>
<feature type="domain" description="Growth factor receptor" evidence="18">
    <location>
        <begin position="345"/>
        <end position="456"/>
    </location>
</feature>